<comment type="catalytic activity">
    <reaction evidence="6">
        <text>cytidine(1402) in 16S rRNA + S-adenosyl-L-methionine = 2'-O-methylcytidine(1402) in 16S rRNA + S-adenosyl-L-homocysteine + H(+)</text>
        <dbReference type="Rhea" id="RHEA:42924"/>
        <dbReference type="Rhea" id="RHEA-COMP:10285"/>
        <dbReference type="Rhea" id="RHEA-COMP:10286"/>
        <dbReference type="ChEBI" id="CHEBI:15378"/>
        <dbReference type="ChEBI" id="CHEBI:57856"/>
        <dbReference type="ChEBI" id="CHEBI:59789"/>
        <dbReference type="ChEBI" id="CHEBI:74495"/>
        <dbReference type="ChEBI" id="CHEBI:82748"/>
        <dbReference type="EC" id="2.1.1.198"/>
    </reaction>
</comment>
<dbReference type="PIRSF" id="PIRSF005917">
    <property type="entry name" value="MTase_YraL"/>
    <property type="match status" value="1"/>
</dbReference>
<dbReference type="PROSITE" id="PS01296">
    <property type="entry name" value="RSMI"/>
    <property type="match status" value="1"/>
</dbReference>
<dbReference type="InterPro" id="IPR000878">
    <property type="entry name" value="4pyrrol_Mease"/>
</dbReference>
<dbReference type="Proteomes" id="UP000700908">
    <property type="component" value="Unassembled WGS sequence"/>
</dbReference>
<dbReference type="HAMAP" id="MF_01877">
    <property type="entry name" value="16SrRNA_methyltr_I"/>
    <property type="match status" value="1"/>
</dbReference>
<evidence type="ECO:0000256" key="3">
    <source>
        <dbReference type="ARBA" id="ARBA00022603"/>
    </source>
</evidence>
<comment type="function">
    <text evidence="6">Catalyzes the 2'-O-methylation of the ribose of cytidine 1402 (C1402) in 16S rRNA.</text>
</comment>
<dbReference type="InterPro" id="IPR014776">
    <property type="entry name" value="4pyrrole_Mease_sub2"/>
</dbReference>
<accession>A0ABS7MIS2</accession>
<keyword evidence="2 6" id="KW-0698">rRNA processing</keyword>
<sequence>MVKPGQTQAGILDDQPRSESLLKAQHISAGAHARLDAREGSSRGCLSVVGTPIGNLSDLSPRATASFQAAELICCEDTRVTGKLLALLKISRPLMRCDEHTIAEKTPALIQRMLAGAHIAFASDAGMPAISDPGQYLVNAALEADVKVEVIPGPSACVTALVASGIATDGFFFGGFLPRRPGARLRRLAELAAIPGALIFYESPHRLIASLEALAEGLPNRTCAVCRELTKVYEEVIRGSAEELVELFSARGEVKGEIALVVSPPTTEELAQRLSVSSGMVTSAHADAQELLAQEIEEALDAGESASATAKRLAQRYSIKKREVYDQIIAAQTARKAPL</sequence>
<dbReference type="Pfam" id="PF00590">
    <property type="entry name" value="TP_methylase"/>
    <property type="match status" value="1"/>
</dbReference>
<evidence type="ECO:0000256" key="2">
    <source>
        <dbReference type="ARBA" id="ARBA00022552"/>
    </source>
</evidence>
<proteinExistence type="inferred from homology"/>
<dbReference type="InterPro" id="IPR018063">
    <property type="entry name" value="SAM_MeTrfase_RsmI_CS"/>
</dbReference>
<dbReference type="InterPro" id="IPR014777">
    <property type="entry name" value="4pyrrole_Mease_sub1"/>
</dbReference>
<dbReference type="Gene3D" id="3.40.1010.10">
    <property type="entry name" value="Cobalt-precorrin-4 Transmethylase, Domain 1"/>
    <property type="match status" value="1"/>
</dbReference>
<evidence type="ECO:0000256" key="4">
    <source>
        <dbReference type="ARBA" id="ARBA00022679"/>
    </source>
</evidence>
<keyword evidence="1 6" id="KW-0963">Cytoplasm</keyword>
<gene>
    <name evidence="6 8" type="primary">rsmI</name>
    <name evidence="8" type="ORF">K6V98_02405</name>
</gene>
<dbReference type="InterPro" id="IPR035996">
    <property type="entry name" value="4pyrrol_Methylase_sf"/>
</dbReference>
<keyword evidence="5 6" id="KW-0949">S-adenosyl-L-methionine</keyword>
<reference evidence="8 9" key="1">
    <citation type="submission" date="2021-08" db="EMBL/GenBank/DDBJ databases">
        <title>Collinsella faecalis sp. nov. isolated from swine faeces.</title>
        <authorList>
            <person name="Oh B.S."/>
            <person name="Lee J.H."/>
        </authorList>
    </citation>
    <scope>NUCLEOTIDE SEQUENCE [LARGE SCALE GENOMIC DNA]</scope>
    <source>
        <strain evidence="8 9">AGMB00827</strain>
    </source>
</reference>
<dbReference type="InterPro" id="IPR008189">
    <property type="entry name" value="rRNA_ssu_MeTfrase_I"/>
</dbReference>
<keyword evidence="9" id="KW-1185">Reference proteome</keyword>
<dbReference type="PANTHER" id="PTHR46111:SF1">
    <property type="entry name" value="RIBOSOMAL RNA SMALL SUBUNIT METHYLTRANSFERASE I"/>
    <property type="match status" value="1"/>
</dbReference>
<keyword evidence="3 6" id="KW-0489">Methyltransferase</keyword>
<comment type="subcellular location">
    <subcellularLocation>
        <location evidence="6">Cytoplasm</location>
    </subcellularLocation>
</comment>
<evidence type="ECO:0000256" key="6">
    <source>
        <dbReference type="HAMAP-Rule" id="MF_01877"/>
    </source>
</evidence>
<evidence type="ECO:0000313" key="9">
    <source>
        <dbReference type="Proteomes" id="UP000700908"/>
    </source>
</evidence>
<comment type="caution">
    <text evidence="8">The sequence shown here is derived from an EMBL/GenBank/DDBJ whole genome shotgun (WGS) entry which is preliminary data.</text>
</comment>
<dbReference type="NCBIfam" id="TIGR00096">
    <property type="entry name" value="16S rRNA (cytidine(1402)-2'-O)-methyltransferase"/>
    <property type="match status" value="1"/>
</dbReference>
<evidence type="ECO:0000256" key="1">
    <source>
        <dbReference type="ARBA" id="ARBA00022490"/>
    </source>
</evidence>
<evidence type="ECO:0000313" key="8">
    <source>
        <dbReference type="EMBL" id="MBY4797218.1"/>
    </source>
</evidence>
<protein>
    <recommendedName>
        <fullName evidence="6">Ribosomal RNA small subunit methyltransferase I</fullName>
        <ecNumber evidence="6">2.1.1.198</ecNumber>
    </recommendedName>
    <alternativeName>
        <fullName evidence="6">16S rRNA 2'-O-ribose C1402 methyltransferase</fullName>
    </alternativeName>
    <alternativeName>
        <fullName evidence="6">rRNA (cytidine-2'-O-)-methyltransferase RsmI</fullName>
    </alternativeName>
</protein>
<dbReference type="EMBL" id="JAIMFO010000004">
    <property type="protein sequence ID" value="MBY4797218.1"/>
    <property type="molecule type" value="Genomic_DNA"/>
</dbReference>
<evidence type="ECO:0000259" key="7">
    <source>
        <dbReference type="Pfam" id="PF00590"/>
    </source>
</evidence>
<organism evidence="8 9">
    <name type="scientific">Collinsella ureilytica</name>
    <dbReference type="NCBI Taxonomy" id="2869515"/>
    <lineage>
        <taxon>Bacteria</taxon>
        <taxon>Bacillati</taxon>
        <taxon>Actinomycetota</taxon>
        <taxon>Coriobacteriia</taxon>
        <taxon>Coriobacteriales</taxon>
        <taxon>Coriobacteriaceae</taxon>
        <taxon>Collinsella</taxon>
    </lineage>
</organism>
<keyword evidence="8" id="KW-0675">Receptor</keyword>
<dbReference type="EC" id="2.1.1.198" evidence="6"/>
<evidence type="ECO:0000256" key="5">
    <source>
        <dbReference type="ARBA" id="ARBA00022691"/>
    </source>
</evidence>
<dbReference type="PANTHER" id="PTHR46111">
    <property type="entry name" value="RIBOSOMAL RNA SMALL SUBUNIT METHYLTRANSFERASE I"/>
    <property type="match status" value="1"/>
</dbReference>
<dbReference type="CDD" id="cd11648">
    <property type="entry name" value="RsmI"/>
    <property type="match status" value="1"/>
</dbReference>
<dbReference type="SUPFAM" id="SSF53790">
    <property type="entry name" value="Tetrapyrrole methylase"/>
    <property type="match status" value="1"/>
</dbReference>
<dbReference type="RefSeq" id="WP_222198949.1">
    <property type="nucleotide sequence ID" value="NZ_JAIMFO010000004.1"/>
</dbReference>
<dbReference type="Gene3D" id="3.30.950.10">
    <property type="entry name" value="Methyltransferase, Cobalt-precorrin-4 Transmethylase, Domain 2"/>
    <property type="match status" value="1"/>
</dbReference>
<keyword evidence="4 6" id="KW-0808">Transferase</keyword>
<dbReference type="GO" id="GO:0008168">
    <property type="term" value="F:methyltransferase activity"/>
    <property type="evidence" value="ECO:0007669"/>
    <property type="project" value="UniProtKB-KW"/>
</dbReference>
<name>A0ABS7MIS2_9ACTN</name>
<dbReference type="GO" id="GO:0032259">
    <property type="term" value="P:methylation"/>
    <property type="evidence" value="ECO:0007669"/>
    <property type="project" value="UniProtKB-KW"/>
</dbReference>
<feature type="domain" description="Tetrapyrrole methylase" evidence="7">
    <location>
        <begin position="46"/>
        <end position="244"/>
    </location>
</feature>
<comment type="similarity">
    <text evidence="6">Belongs to the methyltransferase superfamily. RsmI family.</text>
</comment>